<feature type="domain" description="ATPase AAA-type core" evidence="1">
    <location>
        <begin position="429"/>
        <end position="547"/>
    </location>
</feature>
<evidence type="ECO:0000259" key="2">
    <source>
        <dbReference type="Pfam" id="PF22942"/>
    </source>
</evidence>
<dbReference type="GO" id="GO:0016887">
    <property type="term" value="F:ATP hydrolysis activity"/>
    <property type="evidence" value="ECO:0007669"/>
    <property type="project" value="InterPro"/>
</dbReference>
<dbReference type="Gene3D" id="3.40.50.300">
    <property type="entry name" value="P-loop containing nucleotide triphosphate hydrolases"/>
    <property type="match status" value="1"/>
</dbReference>
<accession>A0A5N6JI46</accession>
<dbReference type="Pfam" id="PF00004">
    <property type="entry name" value="AAA"/>
    <property type="match status" value="1"/>
</dbReference>
<dbReference type="InterPro" id="IPR054289">
    <property type="entry name" value="DUF7025"/>
</dbReference>
<keyword evidence="3" id="KW-0378">Hydrolase</keyword>
<name>A0A5N6JI46_9EURO</name>
<dbReference type="GO" id="GO:0005524">
    <property type="term" value="F:ATP binding"/>
    <property type="evidence" value="ECO:0007669"/>
    <property type="project" value="InterPro"/>
</dbReference>
<dbReference type="Pfam" id="PF22942">
    <property type="entry name" value="DUF7025"/>
    <property type="match status" value="1"/>
</dbReference>
<dbReference type="AlphaFoldDB" id="A0A5N6JI46"/>
<dbReference type="PANTHER" id="PTHR46411:SF3">
    <property type="entry name" value="AAA+ ATPASE DOMAIN-CONTAINING PROTEIN"/>
    <property type="match status" value="1"/>
</dbReference>
<dbReference type="PANTHER" id="PTHR46411">
    <property type="entry name" value="FAMILY ATPASE, PUTATIVE-RELATED"/>
    <property type="match status" value="1"/>
</dbReference>
<dbReference type="SUPFAM" id="SSF52540">
    <property type="entry name" value="P-loop containing nucleoside triphosphate hydrolases"/>
    <property type="match status" value="1"/>
</dbReference>
<keyword evidence="4" id="KW-1185">Reference proteome</keyword>
<gene>
    <name evidence="3" type="ORF">BDV30DRAFT_251156</name>
</gene>
<dbReference type="EMBL" id="ML732771">
    <property type="protein sequence ID" value="KAB8277584.1"/>
    <property type="molecule type" value="Genomic_DNA"/>
</dbReference>
<organism evidence="3 4">
    <name type="scientific">Aspergillus minisclerotigenes</name>
    <dbReference type="NCBI Taxonomy" id="656917"/>
    <lineage>
        <taxon>Eukaryota</taxon>
        <taxon>Fungi</taxon>
        <taxon>Dikarya</taxon>
        <taxon>Ascomycota</taxon>
        <taxon>Pezizomycotina</taxon>
        <taxon>Eurotiomycetes</taxon>
        <taxon>Eurotiomycetidae</taxon>
        <taxon>Eurotiales</taxon>
        <taxon>Aspergillaceae</taxon>
        <taxon>Aspergillus</taxon>
        <taxon>Aspergillus subgen. Circumdati</taxon>
    </lineage>
</organism>
<proteinExistence type="predicted"/>
<dbReference type="Proteomes" id="UP000326289">
    <property type="component" value="Unassembled WGS sequence"/>
</dbReference>
<evidence type="ECO:0000259" key="1">
    <source>
        <dbReference type="Pfam" id="PF00004"/>
    </source>
</evidence>
<feature type="domain" description="DUF7025" evidence="2">
    <location>
        <begin position="167"/>
        <end position="259"/>
    </location>
</feature>
<sequence length="626" mass="72199">MECGQQRTDSGQSGMSLEPDYNPYFNLGMRTEVQQLYRPDDRSPWNESAPDKSVLNLEAGSNAQECTLIIRHEPHPITKQVALHSIAIQSPLIKKVLVSTFKGLDGVNTHLKQLTFKAPFHSFYYRWQIFEKLYEDEQDEEVKNHLKLLCPIVREKVMSHIETMKGLTMNRVITFDYLWAILAPGMEVYTNIDGQDRFMELIDCRYGANMGGEFFTLECRYIDCNESSFGYVSNSVDIDEFEGVIKFIDLDVFPSHLHPDVERLVDRLHARGERFEQLNAFHHMSYSGFYTTRSSRHIRKRHVFENSRIIIDPHTFNIYSTPSPGLGSIKSETESQVNSADDQLFFDVPNVIYRATNQAFQIYRKSLESMRSMTKMTGKVGVSYFLVENVHPIRWSENAFPRLVLPHEQLSRDDGFGDTIYGKGMGFIMLLSGEPGVDKTLTAESVAEEMRQPLYIMSASELGETAVEVEEALGQVLELISKWNAILLLDECDIFLEARSTSDIRRNRLVSIFLRQLEYYRGVMFLTSNRISDFDPAFESRIHLTIHYPALDIQSRLYVWKTFIQIGDLDSRMRDKDLKTLAKLELNGRQIKNIVKTARLLCKQERVPLAMEHIQMVLQVKKGSLL</sequence>
<dbReference type="InterPro" id="IPR027417">
    <property type="entry name" value="P-loop_NTPase"/>
</dbReference>
<reference evidence="3 4" key="1">
    <citation type="submission" date="2019-04" db="EMBL/GenBank/DDBJ databases">
        <title>Fungal friends and foes A comparative genomics study of 23 Aspergillus species from section Flavi.</title>
        <authorList>
            <consortium name="DOE Joint Genome Institute"/>
            <person name="Kjaerbolling I."/>
            <person name="Vesth T.C."/>
            <person name="Frisvad J.C."/>
            <person name="Nybo J.L."/>
            <person name="Theobald S."/>
            <person name="Kildgaard S."/>
            <person name="Petersen T.I."/>
            <person name="Kuo A."/>
            <person name="Sato A."/>
            <person name="Lyhne E.K."/>
            <person name="Kogle M.E."/>
            <person name="Wiebenga A."/>
            <person name="Kun R.S."/>
            <person name="Lubbers R.J."/>
            <person name="Makela M.R."/>
            <person name="Barry K."/>
            <person name="Chovatia M."/>
            <person name="Clum A."/>
            <person name="Daum C."/>
            <person name="Haridas S."/>
            <person name="He G."/>
            <person name="LaButti K."/>
            <person name="Lipzen A."/>
            <person name="Mondo S."/>
            <person name="Pangilinan J."/>
            <person name="Riley R."/>
            <person name="Salamov A."/>
            <person name="Simmons B.A."/>
            <person name="Magnuson J.K."/>
            <person name="Henrissat B."/>
            <person name="Mortensen U.H."/>
            <person name="Larsen T.O."/>
            <person name="De vries R.P."/>
            <person name="Grigoriev I.V."/>
            <person name="Machida M."/>
            <person name="Baker S.E."/>
            <person name="Andersen M.R."/>
        </authorList>
    </citation>
    <scope>NUCLEOTIDE SEQUENCE [LARGE SCALE GENOMIC DNA]</scope>
    <source>
        <strain evidence="3 4">CBS 117635</strain>
    </source>
</reference>
<protein>
    <submittedName>
        <fullName evidence="3">P-loop containing nucleoside triphosphate hydrolase protein</fullName>
    </submittedName>
</protein>
<dbReference type="CDD" id="cd19481">
    <property type="entry name" value="RecA-like_protease"/>
    <property type="match status" value="1"/>
</dbReference>
<evidence type="ECO:0000313" key="4">
    <source>
        <dbReference type="Proteomes" id="UP000326289"/>
    </source>
</evidence>
<evidence type="ECO:0000313" key="3">
    <source>
        <dbReference type="EMBL" id="KAB8277584.1"/>
    </source>
</evidence>
<dbReference type="InterPro" id="IPR003959">
    <property type="entry name" value="ATPase_AAA_core"/>
</dbReference>